<keyword evidence="2" id="KW-1185">Reference proteome</keyword>
<evidence type="ECO:0000313" key="1">
    <source>
        <dbReference type="EMBL" id="AET33556.1"/>
    </source>
</evidence>
<dbReference type="STRING" id="1104324.P186_2164"/>
<dbReference type="AlphaFoldDB" id="G7VAX8"/>
<dbReference type="BioCyc" id="PSP1104324:GJSN-2114-MONOMER"/>
<dbReference type="EMBL" id="CP003098">
    <property type="protein sequence ID" value="AET33556.1"/>
    <property type="molecule type" value="Genomic_DNA"/>
</dbReference>
<dbReference type="GeneID" id="11596654"/>
<dbReference type="HOGENOM" id="CLU_958537_0_0_2"/>
<accession>G7VAX8</accession>
<dbReference type="Proteomes" id="UP000005867">
    <property type="component" value="Chromosome"/>
</dbReference>
<dbReference type="eggNOG" id="arCOG05441">
    <property type="taxonomic scope" value="Archaea"/>
</dbReference>
<sequence>MDFSCHRRGCTAEDHLREFEYCVANFGVEKMRRALVEFSADHIALLQKISLNWINTKNPVYMFLSGSFVVECLWDEPICKSLEAMRLAGAAEKAGSAYYLPHTLFSEEVLENMPLPEVSEEEYEVKKFYVVSMRGMSGEADVLDSFAKFLEAAPAFLGKRVAKVVRGVPYMPQLANKYTDKIDILLRGVDGSLTGFGYVDVAKTYHLGFSMAKSFLLYGLDKVVVLHPFVDPGFHRDVANRVKNRWDISEVGYAVINPMEEELYFYKLPRRNRYLQMSLSAQKYSSAIRRYIELL</sequence>
<dbReference type="OrthoDB" id="27083at2157"/>
<name>G7VAX8_9CREN</name>
<evidence type="ECO:0000313" key="2">
    <source>
        <dbReference type="Proteomes" id="UP000005867"/>
    </source>
</evidence>
<gene>
    <name evidence="1" type="ORF">P186_2164</name>
</gene>
<protein>
    <submittedName>
        <fullName evidence="1">Uncharacterized protein</fullName>
    </submittedName>
</protein>
<organism evidence="1 2">
    <name type="scientific">Pyrobaculum ferrireducens</name>
    <dbReference type="NCBI Taxonomy" id="1104324"/>
    <lineage>
        <taxon>Archaea</taxon>
        <taxon>Thermoproteota</taxon>
        <taxon>Thermoprotei</taxon>
        <taxon>Thermoproteales</taxon>
        <taxon>Thermoproteaceae</taxon>
        <taxon>Pyrobaculum</taxon>
    </lineage>
</organism>
<dbReference type="RefSeq" id="WP_014289381.1">
    <property type="nucleotide sequence ID" value="NC_016645.1"/>
</dbReference>
<dbReference type="KEGG" id="pyr:P186_2164"/>
<reference evidence="1 2" key="1">
    <citation type="journal article" date="2012" name="J. Bacteriol.">
        <title>Complete genome sequence of strain 1860, a crenarchaeon of the genus pyrobaculum able to grow with various electron acceptors.</title>
        <authorList>
            <person name="Mardanov A.V."/>
            <person name="Gumerov V.M."/>
            <person name="Slobodkina G.B."/>
            <person name="Beletsky A.V."/>
            <person name="Bonch-Osmolovskaya E.A."/>
            <person name="Ravin N.V."/>
            <person name="Skryabin K.G."/>
        </authorList>
    </citation>
    <scope>NUCLEOTIDE SEQUENCE [LARGE SCALE GENOMIC DNA]</scope>
    <source>
        <strain evidence="1 2">1860</strain>
    </source>
</reference>
<proteinExistence type="predicted"/>